<feature type="region of interest" description="Disordered" evidence="10">
    <location>
        <begin position="255"/>
        <end position="292"/>
    </location>
</feature>
<organism evidence="13 14">
    <name type="scientific">Phaetusa simplex</name>
    <name type="common">large-billed tern</name>
    <dbReference type="NCBI Taxonomy" id="297813"/>
    <lineage>
        <taxon>Eukaryota</taxon>
        <taxon>Metazoa</taxon>
        <taxon>Chordata</taxon>
        <taxon>Craniata</taxon>
        <taxon>Vertebrata</taxon>
        <taxon>Euteleostomi</taxon>
        <taxon>Archelosauria</taxon>
        <taxon>Archosauria</taxon>
        <taxon>Dinosauria</taxon>
        <taxon>Saurischia</taxon>
        <taxon>Theropoda</taxon>
        <taxon>Coelurosauria</taxon>
        <taxon>Aves</taxon>
        <taxon>Neognathae</taxon>
        <taxon>Neoaves</taxon>
        <taxon>Charadriiformes</taxon>
        <taxon>Laridae</taxon>
        <taxon>Phaetusa</taxon>
    </lineage>
</organism>
<feature type="compositionally biased region" description="Basic and acidic residues" evidence="10">
    <location>
        <begin position="268"/>
        <end position="277"/>
    </location>
</feature>
<dbReference type="GO" id="GO:0008510">
    <property type="term" value="F:sodium:bicarbonate symporter activity"/>
    <property type="evidence" value="ECO:0007669"/>
    <property type="project" value="TreeGrafter"/>
</dbReference>
<feature type="transmembrane region" description="Helical" evidence="9">
    <location>
        <begin position="556"/>
        <end position="574"/>
    </location>
</feature>
<dbReference type="NCBIfam" id="TIGR00834">
    <property type="entry name" value="ae"/>
    <property type="match status" value="1"/>
</dbReference>
<feature type="transmembrane region" description="Helical" evidence="9">
    <location>
        <begin position="444"/>
        <end position="462"/>
    </location>
</feature>
<keyword evidence="14" id="KW-1185">Reference proteome</keyword>
<feature type="transmembrane region" description="Helical" evidence="9">
    <location>
        <begin position="414"/>
        <end position="432"/>
    </location>
</feature>
<feature type="transmembrane region" description="Helical" evidence="9">
    <location>
        <begin position="365"/>
        <end position="394"/>
    </location>
</feature>
<feature type="transmembrane region" description="Helical" evidence="9">
    <location>
        <begin position="594"/>
        <end position="612"/>
    </location>
</feature>
<sequence length="844" mass="92904">RWIKFEEKVEDGGVRWSAPHVPALPLHSLFQLRTCLQKGTMLLDLDALSFKEIIDKALSEQPEEAELRPELRGRLAALLLCQPQHQTTKSLLRLLAELALSPCQGRHSTAVPPGLLHPKCPSAASLSFQLRNQFKKKVPPGAEAAHVAVGEVKFLEKPFSAFIRLRRGVALGSLAEVALPSRFLFILLGPRAKVKAYHEVGRAMATLLTDEVFQRVAWQAEHREDIIAGMEAFLDELTVLPPGKWDPSARILPPSCLPSPHRRTTMHPSDRQLHGDGDMSAAGDRAGLAHPHSGEELERTGRLFGGLLRDIRRKAPWYGSDFSDALHPQCLSAVLYIYLATVTNAITFGGMLGDATANMQGVLENFLGTAFAGSIFCLFSGQPLTILSSTGPMLVFERLLFSFSQDHSLDYLEFRLWIGLWVAFFGVVLVATEASHLVRYFTRFTEEGFCALISLIFIYDSLKKMRSLADAFPINWQYRLDNVTSYSCTCNLSSPAPAPGQVGEGLGGPQVSGHDPSSMPALSLQHPATLAGLSRTQCLARGGHLLGTSCQYVPDVTLLSTLLFGVAFLSCTAFKRFRSSRYFPAAVRKLVSDFAIILTILASCAIDATLGLETPKLLVPSELKPTNPARGWIIFPFGANPWWVCLVSVVPAVLVTILIFMDQQITAVILNRREYKLQKGAGFHLDLLCVSLLMVVTSATGLPWYVSATVISLAHMESLRKESVTSAPGEHPEFLGIREQRLTGLAVFVLMGVSVFMAPVLKHIPMPVLYGVFLHMGVAALNSIQLTDRVRLLLMPAKHQPDLPYLRHVPLRRVHLFTVIQLLCLALLWVIKSTMAAIIFPVMV</sequence>
<dbReference type="Gene3D" id="3.40.930.10">
    <property type="entry name" value="Mannitol-specific EII, Chain A"/>
    <property type="match status" value="1"/>
</dbReference>
<proteinExistence type="inferred from homology"/>
<feature type="transmembrane region" description="Helical" evidence="9">
    <location>
        <begin position="768"/>
        <end position="786"/>
    </location>
</feature>
<feature type="transmembrane region" description="Helical" evidence="9">
    <location>
        <begin position="333"/>
        <end position="353"/>
    </location>
</feature>
<dbReference type="GO" id="GO:0008509">
    <property type="term" value="F:monoatomic anion transmembrane transporter activity"/>
    <property type="evidence" value="ECO:0007669"/>
    <property type="project" value="InterPro"/>
</dbReference>
<evidence type="ECO:0000256" key="10">
    <source>
        <dbReference type="SAM" id="MobiDB-lite"/>
    </source>
</evidence>
<keyword evidence="6 9" id="KW-1133">Transmembrane helix</keyword>
<dbReference type="PANTHER" id="PTHR11453:SF52">
    <property type="entry name" value="ANION EXCHANGE PROTEIN 4"/>
    <property type="match status" value="1"/>
</dbReference>
<dbReference type="Gene3D" id="1.10.287.570">
    <property type="entry name" value="Helical hairpin bin"/>
    <property type="match status" value="1"/>
</dbReference>
<dbReference type="GO" id="GO:0005452">
    <property type="term" value="F:solute:inorganic anion antiporter activity"/>
    <property type="evidence" value="ECO:0007669"/>
    <property type="project" value="InterPro"/>
</dbReference>
<name>A0A7L4BAH4_9CHAR</name>
<feature type="transmembrane region" description="Helical" evidence="9">
    <location>
        <begin position="742"/>
        <end position="761"/>
    </location>
</feature>
<evidence type="ECO:0000313" key="14">
    <source>
        <dbReference type="Proteomes" id="UP000556165"/>
    </source>
</evidence>
<dbReference type="GO" id="GO:0016323">
    <property type="term" value="C:basolateral plasma membrane"/>
    <property type="evidence" value="ECO:0007669"/>
    <property type="project" value="UniProtKB-SubCell"/>
</dbReference>
<dbReference type="Pfam" id="PF00955">
    <property type="entry name" value="HCO3_cotransp"/>
    <property type="match status" value="1"/>
</dbReference>
<feature type="transmembrane region" description="Helical" evidence="9">
    <location>
        <begin position="814"/>
        <end position="840"/>
    </location>
</feature>
<protein>
    <recommendedName>
        <fullName evidence="9">Anion exchange protein</fullName>
    </recommendedName>
</protein>
<dbReference type="GO" id="GO:0051453">
    <property type="term" value="P:regulation of intracellular pH"/>
    <property type="evidence" value="ECO:0007669"/>
    <property type="project" value="TreeGrafter"/>
</dbReference>
<evidence type="ECO:0000256" key="1">
    <source>
        <dbReference type="ARBA" id="ARBA00004554"/>
    </source>
</evidence>
<evidence type="ECO:0000259" key="11">
    <source>
        <dbReference type="Pfam" id="PF00955"/>
    </source>
</evidence>
<dbReference type="PRINTS" id="PR01232">
    <property type="entry name" value="NAHCO3TRSPRT"/>
</dbReference>
<comment type="caution">
    <text evidence="13">The sequence shown here is derived from an EMBL/GenBank/DDBJ whole genome shotgun (WGS) entry which is preliminary data.</text>
</comment>
<dbReference type="FunFam" id="1.10.287.570:FF:000001">
    <property type="entry name" value="Anion exchange protein"/>
    <property type="match status" value="1"/>
</dbReference>
<dbReference type="Proteomes" id="UP000556165">
    <property type="component" value="Unassembled WGS sequence"/>
</dbReference>
<dbReference type="EMBL" id="VZZW01001251">
    <property type="protein sequence ID" value="NXW34897.1"/>
    <property type="molecule type" value="Genomic_DNA"/>
</dbReference>
<evidence type="ECO:0000256" key="6">
    <source>
        <dbReference type="ARBA" id="ARBA00022989"/>
    </source>
</evidence>
<evidence type="ECO:0000256" key="9">
    <source>
        <dbReference type="RuleBase" id="RU362035"/>
    </source>
</evidence>
<dbReference type="InterPro" id="IPR011531">
    <property type="entry name" value="HCO3_transpt-like_TM_dom"/>
</dbReference>
<feature type="domain" description="Band 3 cytoplasmic" evidence="12">
    <location>
        <begin position="1"/>
        <end position="247"/>
    </location>
</feature>
<dbReference type="SUPFAM" id="SSF55804">
    <property type="entry name" value="Phoshotransferase/anion transport protein"/>
    <property type="match status" value="1"/>
</dbReference>
<gene>
    <name evidence="13" type="primary">Slc4a4_0</name>
    <name evidence="13" type="ORF">PHASIM_R00742</name>
</gene>
<keyword evidence="7 9" id="KW-0406">Ion transport</keyword>
<keyword evidence="5 9" id="KW-0812">Transmembrane</keyword>
<dbReference type="InterPro" id="IPR003024">
    <property type="entry name" value="Na/HCO3_transpt"/>
</dbReference>
<feature type="domain" description="Bicarbonate transporter-like transmembrane" evidence="11">
    <location>
        <begin position="302"/>
        <end position="844"/>
    </location>
</feature>
<dbReference type="InterPro" id="IPR013769">
    <property type="entry name" value="Band3_cytoplasmic_dom"/>
</dbReference>
<feature type="transmembrane region" description="Helical" evidence="9">
    <location>
        <begin position="681"/>
        <end position="706"/>
    </location>
</feature>
<dbReference type="AlphaFoldDB" id="A0A7L4BAH4"/>
<feature type="non-terminal residue" evidence="13">
    <location>
        <position position="1"/>
    </location>
</feature>
<evidence type="ECO:0000256" key="8">
    <source>
        <dbReference type="ARBA" id="ARBA00023136"/>
    </source>
</evidence>
<reference evidence="13 14" key="1">
    <citation type="submission" date="2019-09" db="EMBL/GenBank/DDBJ databases">
        <title>Bird 10,000 Genomes (B10K) Project - Family phase.</title>
        <authorList>
            <person name="Zhang G."/>
        </authorList>
    </citation>
    <scope>NUCLEOTIDE SEQUENCE [LARGE SCALE GENOMIC DNA]</scope>
    <source>
        <strain evidence="13">B10K-DU-009-16</strain>
        <tissue evidence="13">Muscle</tissue>
    </source>
</reference>
<comment type="similarity">
    <text evidence="2 9">Belongs to the anion exchanger (TC 2.A.31) family.</text>
</comment>
<feature type="non-terminal residue" evidence="13">
    <location>
        <position position="844"/>
    </location>
</feature>
<dbReference type="PRINTS" id="PR01231">
    <property type="entry name" value="HCO3TRNSPORT"/>
</dbReference>
<dbReference type="InterPro" id="IPR003020">
    <property type="entry name" value="HCO3_transpt_euk"/>
</dbReference>
<evidence type="ECO:0000256" key="4">
    <source>
        <dbReference type="ARBA" id="ARBA00022475"/>
    </source>
</evidence>
<keyword evidence="8 9" id="KW-0472">Membrane</keyword>
<dbReference type="InterPro" id="IPR016152">
    <property type="entry name" value="PTrfase/Anion_transptr"/>
</dbReference>
<keyword evidence="3 9" id="KW-0813">Transport</keyword>
<dbReference type="PANTHER" id="PTHR11453">
    <property type="entry name" value="ANION EXCHANGE PROTEIN"/>
    <property type="match status" value="1"/>
</dbReference>
<evidence type="ECO:0000313" key="13">
    <source>
        <dbReference type="EMBL" id="NXW34897.1"/>
    </source>
</evidence>
<dbReference type="Pfam" id="PF07565">
    <property type="entry name" value="Band_3_cyto"/>
    <property type="match status" value="1"/>
</dbReference>
<feature type="transmembrane region" description="Helical" evidence="9">
    <location>
        <begin position="632"/>
        <end position="660"/>
    </location>
</feature>
<accession>A0A7L4BAH4</accession>
<evidence type="ECO:0000256" key="5">
    <source>
        <dbReference type="ARBA" id="ARBA00022692"/>
    </source>
</evidence>
<keyword evidence="4" id="KW-1003">Cell membrane</keyword>
<evidence type="ECO:0000256" key="7">
    <source>
        <dbReference type="ARBA" id="ARBA00023065"/>
    </source>
</evidence>
<evidence type="ECO:0000259" key="12">
    <source>
        <dbReference type="Pfam" id="PF07565"/>
    </source>
</evidence>
<evidence type="ECO:0000256" key="2">
    <source>
        <dbReference type="ARBA" id="ARBA00010993"/>
    </source>
</evidence>
<evidence type="ECO:0000256" key="3">
    <source>
        <dbReference type="ARBA" id="ARBA00022448"/>
    </source>
</evidence>
<comment type="subcellular location">
    <subcellularLocation>
        <location evidence="1">Basolateral cell membrane</location>
        <topology evidence="1">Multi-pass membrane protein</topology>
    </subcellularLocation>
    <subcellularLocation>
        <location evidence="9">Membrane</location>
        <topology evidence="9">Multi-pass membrane protein</topology>
    </subcellularLocation>
</comment>